<proteinExistence type="predicted"/>
<reference evidence="3 4" key="1">
    <citation type="journal article" date="2011" name="Stand. Genomic Sci.">
        <title>Complete genome sequence of the gliding freshwater bacterium Fluviicola taffensis type strain (RW262).</title>
        <authorList>
            <person name="Woyke T."/>
            <person name="Chertkov O."/>
            <person name="Lapidus A."/>
            <person name="Nolan M."/>
            <person name="Lucas S."/>
            <person name="Del Rio T.G."/>
            <person name="Tice H."/>
            <person name="Cheng J.F."/>
            <person name="Tapia R."/>
            <person name="Han C."/>
            <person name="Goodwin L."/>
            <person name="Pitluck S."/>
            <person name="Liolios K."/>
            <person name="Pagani I."/>
            <person name="Ivanova N."/>
            <person name="Huntemann M."/>
            <person name="Mavromatis K."/>
            <person name="Mikhailova N."/>
            <person name="Pati A."/>
            <person name="Chen A."/>
            <person name="Palaniappan K."/>
            <person name="Land M."/>
            <person name="Hauser L."/>
            <person name="Brambilla E.M."/>
            <person name="Rohde M."/>
            <person name="Mwirichia R."/>
            <person name="Sikorski J."/>
            <person name="Tindall B.J."/>
            <person name="Goker M."/>
            <person name="Bristow J."/>
            <person name="Eisen J.A."/>
            <person name="Markowitz V."/>
            <person name="Hugenholtz P."/>
            <person name="Klenk H.P."/>
            <person name="Kyrpides N.C."/>
        </authorList>
    </citation>
    <scope>NUCLEOTIDE SEQUENCE [LARGE SCALE GENOMIC DNA]</scope>
    <source>
        <strain evidence="4">DSM 16823 / RW262 / RW262</strain>
    </source>
</reference>
<keyword evidence="4" id="KW-1185">Reference proteome</keyword>
<keyword evidence="2" id="KW-0812">Transmembrane</keyword>
<dbReference type="OrthoDB" id="849204at2"/>
<dbReference type="EMBL" id="CP002542">
    <property type="protein sequence ID" value="AEA43788.1"/>
    <property type="molecule type" value="Genomic_DNA"/>
</dbReference>
<evidence type="ECO:0000256" key="2">
    <source>
        <dbReference type="SAM" id="Phobius"/>
    </source>
</evidence>
<evidence type="ECO:0000313" key="3">
    <source>
        <dbReference type="EMBL" id="AEA43788.1"/>
    </source>
</evidence>
<sequence>MKKNENKRLDQLLKDQLSEGTTPVPDFVWDKIEEELFPKKKRRGFFWWFFSGLCILIMGGLFGIAFSGQKAHSQNTVLSKNSASESLNTSVLSTKYPIRNMKFTTINPAKTKGCSQYREHATETTKHSDFGPNPVRKKHDTNTHQKTSKSFSKKHSKSKMTLSISSKDLLSKKTDPRPSSIKQNQKDLNNLNVPITDQNTTTHSTPENQEVEAKTESTLKSDSIINKSLSYSEILALIKRDSPENPNELKEEKRNSFFSLGIYGGPSLYSTATFKDYFSSGQLSNRTFASSGFELGLQARFKIGNRFRVYAGLAFNQKQTQFTYNLAITEADYFTYIANGKKIPLANIQDEGPNLCFLAKDVLVRYNIQSAFISLGTQFEVLKIGRFSAAADLRFSCNIYSSLTLKETKVLDIQQPNSENFSYFQPGAGLSLNYQLNQRISLGLSPFFSKQFYLKESFSRKMDELVIPVTVSFQF</sequence>
<gene>
    <name evidence="3" type="ordered locus">Fluta_1799</name>
</gene>
<keyword evidence="2" id="KW-0472">Membrane</keyword>
<dbReference type="Proteomes" id="UP000007463">
    <property type="component" value="Chromosome"/>
</dbReference>
<dbReference type="STRING" id="755732.Fluta_1799"/>
<dbReference type="RefSeq" id="WP_013686558.1">
    <property type="nucleotide sequence ID" value="NC_015321.1"/>
</dbReference>
<feature type="transmembrane region" description="Helical" evidence="2">
    <location>
        <begin position="45"/>
        <end position="66"/>
    </location>
</feature>
<evidence type="ECO:0000313" key="4">
    <source>
        <dbReference type="Proteomes" id="UP000007463"/>
    </source>
</evidence>
<keyword evidence="2" id="KW-1133">Transmembrane helix</keyword>
<dbReference type="AlphaFoldDB" id="F2II79"/>
<protein>
    <submittedName>
        <fullName evidence="3">Uncharacterized protein</fullName>
    </submittedName>
</protein>
<name>F2II79_FLUTR</name>
<accession>F2II79</accession>
<organism evidence="3 4">
    <name type="scientific">Fluviicola taffensis (strain DSM 16823 / NCIMB 13979 / RW262)</name>
    <dbReference type="NCBI Taxonomy" id="755732"/>
    <lineage>
        <taxon>Bacteria</taxon>
        <taxon>Pseudomonadati</taxon>
        <taxon>Bacteroidota</taxon>
        <taxon>Flavobacteriia</taxon>
        <taxon>Flavobacteriales</taxon>
        <taxon>Crocinitomicaceae</taxon>
        <taxon>Fluviicola</taxon>
    </lineage>
</organism>
<evidence type="ECO:0000256" key="1">
    <source>
        <dbReference type="SAM" id="MobiDB-lite"/>
    </source>
</evidence>
<reference evidence="4" key="2">
    <citation type="submission" date="2011-02" db="EMBL/GenBank/DDBJ databases">
        <title>The complete genome of Fluviicola taffensis DSM 16823.</title>
        <authorList>
            <consortium name="US DOE Joint Genome Institute (JGI-PGF)"/>
            <person name="Lucas S."/>
            <person name="Copeland A."/>
            <person name="Lapidus A."/>
            <person name="Bruce D."/>
            <person name="Goodwin L."/>
            <person name="Pitluck S."/>
            <person name="Kyrpides N."/>
            <person name="Mavromatis K."/>
            <person name="Ivanova N."/>
            <person name="Mikhailova N."/>
            <person name="Pagani I."/>
            <person name="Chertkov O."/>
            <person name="Detter J.C."/>
            <person name="Han C."/>
            <person name="Tapia R."/>
            <person name="Land M."/>
            <person name="Hauser L."/>
            <person name="Markowitz V."/>
            <person name="Cheng J.-F."/>
            <person name="Hugenholtz P."/>
            <person name="Woyke T."/>
            <person name="Wu D."/>
            <person name="Tindall B."/>
            <person name="Pomrenke H.G."/>
            <person name="Brambilla E."/>
            <person name="Klenk H.-P."/>
            <person name="Eisen J.A."/>
        </authorList>
    </citation>
    <scope>NUCLEOTIDE SEQUENCE [LARGE SCALE GENOMIC DNA]</scope>
    <source>
        <strain evidence="4">DSM 16823 / RW262 / RW262</strain>
    </source>
</reference>
<feature type="region of interest" description="Disordered" evidence="1">
    <location>
        <begin position="115"/>
        <end position="217"/>
    </location>
</feature>
<feature type="compositionally biased region" description="Basic and acidic residues" evidence="1">
    <location>
        <begin position="117"/>
        <end position="129"/>
    </location>
</feature>
<dbReference type="HOGENOM" id="CLU_574595_0_0_10"/>
<feature type="compositionally biased region" description="Polar residues" evidence="1">
    <location>
        <begin position="180"/>
        <end position="208"/>
    </location>
</feature>
<dbReference type="eggNOG" id="ENOG50346TZ">
    <property type="taxonomic scope" value="Bacteria"/>
</dbReference>
<dbReference type="KEGG" id="fte:Fluta_1799"/>